<accession>A0ABT8F8M9</accession>
<dbReference type="EMBL" id="JAUHJS010000008">
    <property type="protein sequence ID" value="MDN4166831.1"/>
    <property type="molecule type" value="Genomic_DNA"/>
</dbReference>
<protein>
    <recommendedName>
        <fullName evidence="3">Lipoprotein</fullName>
    </recommendedName>
</protein>
<keyword evidence="2" id="KW-1185">Reference proteome</keyword>
<comment type="caution">
    <text evidence="1">The sequence shown here is derived from an EMBL/GenBank/DDBJ whole genome shotgun (WGS) entry which is preliminary data.</text>
</comment>
<organism evidence="1 2">
    <name type="scientific">Shiella aurantiaca</name>
    <dbReference type="NCBI Taxonomy" id="3058365"/>
    <lineage>
        <taxon>Bacteria</taxon>
        <taxon>Pseudomonadati</taxon>
        <taxon>Bacteroidota</taxon>
        <taxon>Cytophagia</taxon>
        <taxon>Cytophagales</taxon>
        <taxon>Shiellaceae</taxon>
        <taxon>Shiella</taxon>
    </lineage>
</organism>
<dbReference type="RefSeq" id="WP_320005367.1">
    <property type="nucleotide sequence ID" value="NZ_JAUHJS010000008.1"/>
</dbReference>
<gene>
    <name evidence="1" type="ORF">QWY31_15070</name>
</gene>
<proteinExistence type="predicted"/>
<evidence type="ECO:0000313" key="1">
    <source>
        <dbReference type="EMBL" id="MDN4166831.1"/>
    </source>
</evidence>
<evidence type="ECO:0000313" key="2">
    <source>
        <dbReference type="Proteomes" id="UP001168552"/>
    </source>
</evidence>
<reference evidence="1" key="1">
    <citation type="submission" date="2023-06" db="EMBL/GenBank/DDBJ databases">
        <title>Cytophagales bacterium Strain LB-30, isolated from soil.</title>
        <authorList>
            <person name="Liu B."/>
        </authorList>
    </citation>
    <scope>NUCLEOTIDE SEQUENCE</scope>
    <source>
        <strain evidence="1">LB-30</strain>
    </source>
</reference>
<sequence length="184" mass="21447">MSKLKNSSLLVIVILLFCCITYCKGQDSILEEVKHFIPKSAIQNEIRVFKGDLNRDDLEDIILRFKLTNEPEYQEHVYLLIGQKNGKYELGAKNDSLEFDNVDGTVFDKIVIKNGYFSLEYIGYGNTSGSYEIITFKYSDIDKSWYLHRKGSKLIHRYFTEGDLKENISTQKDFGKILFQDYSY</sequence>
<dbReference type="Proteomes" id="UP001168552">
    <property type="component" value="Unassembled WGS sequence"/>
</dbReference>
<name>A0ABT8F8M9_9BACT</name>
<evidence type="ECO:0008006" key="3">
    <source>
        <dbReference type="Google" id="ProtNLM"/>
    </source>
</evidence>